<accession>A0A345CZU3</accession>
<dbReference type="AlphaFoldDB" id="A0A345CZU3"/>
<evidence type="ECO:0000313" key="2">
    <source>
        <dbReference type="Proteomes" id="UP000264980"/>
    </source>
</evidence>
<reference evidence="1 2" key="1">
    <citation type="submission" date="2016-01" db="EMBL/GenBank/DDBJ databases">
        <authorList>
            <person name="Oliw E.H."/>
        </authorList>
    </citation>
    <scope>NUCLEOTIDE SEQUENCE [LARGE SCALE GENOMIC DNA]</scope>
    <source>
        <strain evidence="1 2">MDcuke</strain>
        <plasmid evidence="1 2">unnamed1</plasmid>
    </source>
</reference>
<dbReference type="Proteomes" id="UP000264980">
    <property type="component" value="Plasmid unnamed1"/>
</dbReference>
<protein>
    <submittedName>
        <fullName evidence="1">DUF1419 domain-containing protein</fullName>
    </submittedName>
</protein>
<name>A0A345CZU3_9GAMM</name>
<dbReference type="RefSeq" id="WP_233480960.1">
    <property type="nucleotide sequence ID" value="NZ_CP013971.1"/>
</dbReference>
<gene>
    <name evidence="1" type="ORF">AV903_26205</name>
</gene>
<proteinExistence type="predicted"/>
<evidence type="ECO:0000313" key="1">
    <source>
        <dbReference type="EMBL" id="AXF78960.1"/>
    </source>
</evidence>
<sequence length="146" mass="16891">MNAMAFWRKSCDFNGWRKAHFVEGAWRTTACATSKTLEELNAHGDHWELVTVQEAQTRFAQANYQPVSEINEARFMDMLEVLPPLDWRGTADSQSFKLSEMYSGNITDIFAQYGTRYFQMRNHATLTHSEIMEKVKAFIDAERIAV</sequence>
<organism evidence="1 2">
    <name type="scientific">Erwinia tracheiphila</name>
    <dbReference type="NCBI Taxonomy" id="65700"/>
    <lineage>
        <taxon>Bacteria</taxon>
        <taxon>Pseudomonadati</taxon>
        <taxon>Pseudomonadota</taxon>
        <taxon>Gammaproteobacteria</taxon>
        <taxon>Enterobacterales</taxon>
        <taxon>Erwiniaceae</taxon>
        <taxon>Erwinia</taxon>
    </lineage>
</organism>
<geneLocation type="plasmid" evidence="1 2">
    <name>unnamed1</name>
</geneLocation>
<keyword evidence="1" id="KW-0614">Plasmid</keyword>
<dbReference type="EMBL" id="CP013971">
    <property type="protein sequence ID" value="AXF78960.1"/>
    <property type="molecule type" value="Genomic_DNA"/>
</dbReference>